<keyword evidence="1 2" id="KW-0597">Phosphoprotein</keyword>
<dbReference type="PROSITE" id="PS50110">
    <property type="entry name" value="RESPONSE_REGULATORY"/>
    <property type="match status" value="1"/>
</dbReference>
<dbReference type="PANTHER" id="PTHR44591:SF19">
    <property type="entry name" value="TWO-COMPONENT RESPONSE REGULATOR-RELATED"/>
    <property type="match status" value="1"/>
</dbReference>
<dbReference type="InterPro" id="IPR001789">
    <property type="entry name" value="Sig_transdc_resp-reg_receiver"/>
</dbReference>
<reference evidence="5 6" key="1">
    <citation type="submission" date="2017-04" db="EMBL/GenBank/DDBJ databases">
        <authorList>
            <person name="Afonso C.L."/>
            <person name="Miller P.J."/>
            <person name="Scott M.A."/>
            <person name="Spackman E."/>
            <person name="Goraichik I."/>
            <person name="Dimitrov K.M."/>
            <person name="Suarez D.L."/>
            <person name="Swayne D.E."/>
        </authorList>
    </citation>
    <scope>NUCLEOTIDE SEQUENCE [LARGE SCALE GENOMIC DNA]</scope>
    <source>
        <strain evidence="5 6">DSM 23236</strain>
    </source>
</reference>
<feature type="domain" description="Response regulatory" evidence="4">
    <location>
        <begin position="3"/>
        <end position="125"/>
    </location>
</feature>
<keyword evidence="3" id="KW-0175">Coiled coil</keyword>
<dbReference type="Gene3D" id="3.40.50.2300">
    <property type="match status" value="1"/>
</dbReference>
<evidence type="ECO:0000256" key="2">
    <source>
        <dbReference type="PROSITE-ProRule" id="PRU00169"/>
    </source>
</evidence>
<dbReference type="CDD" id="cd17569">
    <property type="entry name" value="REC_HupR-like"/>
    <property type="match status" value="1"/>
</dbReference>
<dbReference type="SUPFAM" id="SSF52172">
    <property type="entry name" value="CheY-like"/>
    <property type="match status" value="1"/>
</dbReference>
<keyword evidence="6" id="KW-1185">Reference proteome</keyword>
<dbReference type="Pfam" id="PF00072">
    <property type="entry name" value="Response_reg"/>
    <property type="match status" value="1"/>
</dbReference>
<dbReference type="RefSeq" id="WP_084090129.1">
    <property type="nucleotide sequence ID" value="NZ_FWXD01000007.1"/>
</dbReference>
<dbReference type="SMART" id="SM00448">
    <property type="entry name" value="REC"/>
    <property type="match status" value="1"/>
</dbReference>
<dbReference type="PANTHER" id="PTHR44591">
    <property type="entry name" value="STRESS RESPONSE REGULATOR PROTEIN 1"/>
    <property type="match status" value="1"/>
</dbReference>
<dbReference type="EMBL" id="FWXD01000007">
    <property type="protein sequence ID" value="SMC22769.1"/>
    <property type="molecule type" value="Genomic_DNA"/>
</dbReference>
<evidence type="ECO:0000259" key="4">
    <source>
        <dbReference type="PROSITE" id="PS50110"/>
    </source>
</evidence>
<evidence type="ECO:0000313" key="6">
    <source>
        <dbReference type="Proteomes" id="UP000192761"/>
    </source>
</evidence>
<dbReference type="OrthoDB" id="9763857at2"/>
<sequence length="178" mass="20562">MATLLLVDDEPNILSALRRVLLARDDFGDAPDYQIHLFTSPQEALQASEHEHFDLVLSDYRMPEMSGVAFLTDFRYLQPDCIRIILSGMTDLQGLIAAINEVEIYRFLPKPWNDFELRSTIAGALRYQHLLLENQRMADELRTMREQSTRQEDELRRLEAEMPGITKVRWGPDGSVLL</sequence>
<dbReference type="STRING" id="1121001.SAMN02745857_01462"/>
<dbReference type="InterPro" id="IPR011006">
    <property type="entry name" value="CheY-like_superfamily"/>
</dbReference>
<protein>
    <submittedName>
        <fullName evidence="5">Response regulator receiver domain-containing protein</fullName>
    </submittedName>
</protein>
<gene>
    <name evidence="5" type="ORF">SAMN02745857_01462</name>
</gene>
<proteinExistence type="predicted"/>
<dbReference type="AlphaFoldDB" id="A0A1W1XFR1"/>
<dbReference type="Proteomes" id="UP000192761">
    <property type="component" value="Unassembled WGS sequence"/>
</dbReference>
<accession>A0A1W1XFR1</accession>
<evidence type="ECO:0000256" key="3">
    <source>
        <dbReference type="SAM" id="Coils"/>
    </source>
</evidence>
<name>A0A1W1XFR1_9NEIS</name>
<dbReference type="GO" id="GO:0000160">
    <property type="term" value="P:phosphorelay signal transduction system"/>
    <property type="evidence" value="ECO:0007669"/>
    <property type="project" value="InterPro"/>
</dbReference>
<dbReference type="InterPro" id="IPR050595">
    <property type="entry name" value="Bact_response_regulator"/>
</dbReference>
<feature type="coiled-coil region" evidence="3">
    <location>
        <begin position="127"/>
        <end position="161"/>
    </location>
</feature>
<feature type="modified residue" description="4-aspartylphosphate" evidence="2">
    <location>
        <position position="59"/>
    </location>
</feature>
<evidence type="ECO:0000313" key="5">
    <source>
        <dbReference type="EMBL" id="SMC22769.1"/>
    </source>
</evidence>
<organism evidence="5 6">
    <name type="scientific">Andreprevotia lacus DSM 23236</name>
    <dbReference type="NCBI Taxonomy" id="1121001"/>
    <lineage>
        <taxon>Bacteria</taxon>
        <taxon>Pseudomonadati</taxon>
        <taxon>Pseudomonadota</taxon>
        <taxon>Betaproteobacteria</taxon>
        <taxon>Neisseriales</taxon>
        <taxon>Chitinibacteraceae</taxon>
        <taxon>Andreprevotia</taxon>
    </lineage>
</organism>
<evidence type="ECO:0000256" key="1">
    <source>
        <dbReference type="ARBA" id="ARBA00022553"/>
    </source>
</evidence>